<dbReference type="GO" id="GO:0007154">
    <property type="term" value="P:cell communication"/>
    <property type="evidence" value="ECO:0007669"/>
    <property type="project" value="InterPro"/>
</dbReference>
<keyword evidence="2" id="KW-0677">Repeat</keyword>
<evidence type="ECO:0000256" key="1">
    <source>
        <dbReference type="ARBA" id="ARBA00022729"/>
    </source>
</evidence>
<dbReference type="EMBL" id="JAECZA010000234">
    <property type="protein sequence ID" value="MBH8576603.1"/>
    <property type="molecule type" value="Genomic_DNA"/>
</dbReference>
<dbReference type="InterPro" id="IPR012938">
    <property type="entry name" value="Glc/Sorbosone_DH"/>
</dbReference>
<evidence type="ECO:0000256" key="2">
    <source>
        <dbReference type="ARBA" id="ARBA00022737"/>
    </source>
</evidence>
<reference evidence="6 7" key="1">
    <citation type="journal article" date="2021" name="Int. J. Syst. Evol. Microbiol.">
        <title>Amazonocrinis nigriterrae gen. nov., sp. nov., Atlanticothrix silvestris gen. nov., sp. nov. and Dendronalium phyllosphericum gen. nov., sp. nov., nostocacean cyanobacteria from Brazilian environments.</title>
        <authorList>
            <person name="Alvarenga D.O."/>
            <person name="Andreote A.P.D."/>
            <person name="Branco L.H.Z."/>
            <person name="Delbaje E."/>
            <person name="Cruz R.B."/>
            <person name="Varani A.M."/>
            <person name="Fiore M.F."/>
        </authorList>
    </citation>
    <scope>NUCLEOTIDE SEQUENCE [LARGE SCALE GENOMIC DNA]</scope>
    <source>
        <strain evidence="6 7">CENA369</strain>
    </source>
</reference>
<keyword evidence="7" id="KW-1185">Reference proteome</keyword>
<dbReference type="Pfam" id="PF03160">
    <property type="entry name" value="Calx-beta"/>
    <property type="match status" value="1"/>
</dbReference>
<organism evidence="6 7">
    <name type="scientific">Dendronalium phyllosphericum CENA369</name>
    <dbReference type="NCBI Taxonomy" id="1725256"/>
    <lineage>
        <taxon>Bacteria</taxon>
        <taxon>Bacillati</taxon>
        <taxon>Cyanobacteriota</taxon>
        <taxon>Cyanophyceae</taxon>
        <taxon>Nostocales</taxon>
        <taxon>Nostocaceae</taxon>
        <taxon>Dendronalium</taxon>
        <taxon>Dendronalium phyllosphericum</taxon>
    </lineage>
</organism>
<dbReference type="InterPro" id="IPR003644">
    <property type="entry name" value="Calx_beta"/>
</dbReference>
<comment type="caution">
    <text evidence="6">The sequence shown here is derived from an EMBL/GenBank/DDBJ whole genome shotgun (WGS) entry which is preliminary data.</text>
</comment>
<dbReference type="SUPFAM" id="SSF56988">
    <property type="entry name" value="Anthrax protective antigen"/>
    <property type="match status" value="2"/>
</dbReference>
<dbReference type="SUPFAM" id="SSF141072">
    <property type="entry name" value="CalX-like"/>
    <property type="match status" value="1"/>
</dbReference>
<dbReference type="RefSeq" id="WP_214435334.1">
    <property type="nucleotide sequence ID" value="NZ_CAWPUQ010000162.1"/>
</dbReference>
<feature type="region of interest" description="Disordered" evidence="4">
    <location>
        <begin position="781"/>
        <end position="803"/>
    </location>
</feature>
<dbReference type="SUPFAM" id="SSF50952">
    <property type="entry name" value="Soluble quinoprotein glucose dehydrogenase"/>
    <property type="match status" value="1"/>
</dbReference>
<name>A0A8J7I9D7_9NOST</name>
<evidence type="ECO:0000256" key="3">
    <source>
        <dbReference type="ARBA" id="ARBA00022837"/>
    </source>
</evidence>
<dbReference type="Proteomes" id="UP000662314">
    <property type="component" value="Unassembled WGS sequence"/>
</dbReference>
<feature type="domain" description="PA14" evidence="5">
    <location>
        <begin position="56"/>
        <end position="193"/>
    </location>
</feature>
<dbReference type="SMART" id="SM00237">
    <property type="entry name" value="Calx_beta"/>
    <property type="match status" value="2"/>
</dbReference>
<dbReference type="AlphaFoldDB" id="A0A8J7I9D7"/>
<dbReference type="PANTHER" id="PTHR19328:SF13">
    <property type="entry name" value="HIPL1 PROTEIN"/>
    <property type="match status" value="1"/>
</dbReference>
<dbReference type="SMART" id="SM00758">
    <property type="entry name" value="PA14"/>
    <property type="match status" value="2"/>
</dbReference>
<evidence type="ECO:0000313" key="6">
    <source>
        <dbReference type="EMBL" id="MBH8576603.1"/>
    </source>
</evidence>
<evidence type="ECO:0000259" key="5">
    <source>
        <dbReference type="PROSITE" id="PS51820"/>
    </source>
</evidence>
<dbReference type="InterPro" id="IPR011658">
    <property type="entry name" value="PA14_dom"/>
</dbReference>
<evidence type="ECO:0000256" key="4">
    <source>
        <dbReference type="SAM" id="MobiDB-lite"/>
    </source>
</evidence>
<dbReference type="InterPro" id="IPR011041">
    <property type="entry name" value="Quinoprot_gluc/sorb_DH_b-prop"/>
</dbReference>
<dbReference type="Gene3D" id="2.120.10.30">
    <property type="entry name" value="TolB, C-terminal domain"/>
    <property type="match status" value="1"/>
</dbReference>
<dbReference type="InterPro" id="IPR038081">
    <property type="entry name" value="CalX-like_sf"/>
</dbReference>
<dbReference type="Gene3D" id="2.60.120.380">
    <property type="match status" value="1"/>
</dbReference>
<evidence type="ECO:0000313" key="7">
    <source>
        <dbReference type="Proteomes" id="UP000662314"/>
    </source>
</evidence>
<dbReference type="Pfam" id="PF07995">
    <property type="entry name" value="GSDH"/>
    <property type="match status" value="2"/>
</dbReference>
<keyword evidence="1" id="KW-0732">Signal</keyword>
<dbReference type="InterPro" id="IPR011042">
    <property type="entry name" value="6-blade_b-propeller_TolB-like"/>
</dbReference>
<keyword evidence="3" id="KW-0106">Calcium</keyword>
<gene>
    <name evidence="6" type="ORF">I8752_27170</name>
</gene>
<dbReference type="GO" id="GO:0016020">
    <property type="term" value="C:membrane"/>
    <property type="evidence" value="ECO:0007669"/>
    <property type="project" value="InterPro"/>
</dbReference>
<proteinExistence type="predicted"/>
<dbReference type="Pfam" id="PF07691">
    <property type="entry name" value="PA14"/>
    <property type="match status" value="2"/>
</dbReference>
<protein>
    <submittedName>
        <fullName evidence="6">PQQ-dependent sugar dehydrogenase</fullName>
    </submittedName>
</protein>
<dbReference type="PROSITE" id="PS51820">
    <property type="entry name" value="PA14"/>
    <property type="match status" value="2"/>
</dbReference>
<dbReference type="Gene3D" id="3.90.182.10">
    <property type="entry name" value="Toxin - Anthrax Protective Antigen,domain 1"/>
    <property type="match status" value="1"/>
</dbReference>
<feature type="compositionally biased region" description="Polar residues" evidence="4">
    <location>
        <begin position="783"/>
        <end position="795"/>
    </location>
</feature>
<feature type="domain" description="PA14" evidence="5">
    <location>
        <begin position="321"/>
        <end position="458"/>
    </location>
</feature>
<dbReference type="Gene3D" id="2.60.40.2030">
    <property type="match status" value="2"/>
</dbReference>
<dbReference type="InterPro" id="IPR037524">
    <property type="entry name" value="PA14/GLEYA"/>
</dbReference>
<accession>A0A8J7I9D7</accession>
<dbReference type="PANTHER" id="PTHR19328">
    <property type="entry name" value="HEDGEHOG-INTERACTING PROTEIN"/>
    <property type="match status" value="1"/>
</dbReference>
<sequence length="1152" mass="123874">MNDYSKAQSSSVLDKPLNSAIATKSPLEAIEQEQPKTFARSSDANSVSLSALAANNTGNGLDAEYYDNQNFTNLKLTRVDPTVNFNWGKGSPAASIGADTFSVRWTGQVEAKYSETYNFFTTTDDGVRLWVDGKQIINSFVNQTAAEVSGAIALVAGQKYDIKMEYFEHYVDAVAKLSWSSPSQTKQIIPQSQLYSNTDITPPTATANAANLTTGGGDSYTFTVNYSDNTAVNVASLDNNDVIVTGPNGFTQSAALVSVDNNSNGSQRIATYKINPLEGTTWNISNNGTYTIALQTNQVSDTKGNFASAGSIGSFQVNIAGTGTGLNAEYYDNQNFTNLKLTRVDPTVNFNWGKGSPAASIGADTFSVRWTGQVEAKYSETYNFFTTTDDGVRLWVDGKQIINSFVNQTAAEVSGAIALVAGQKYDIKMEYFEHYVDAVAKLSWSSPSQTKQIIPKSQLYLPTEPTISLGSSVTTVSESAGNAVINVVRTGDLSGTASIRYATTAVTAEQGKDYGTANSGSEVIGRLNFAAGEASKQILIPIINDSLKEQNETFSVAIDEPDGATLGVQRTLTITIQDDDNTNLSFTEPEVNENVGTAKVTVSRNNSSAVASVDYTTVDGTAKAGSDYTAVSGTLNFAVGETSKTISILIKDDTIAEPNEKFSLKFKNAVGVGLEQDTAVISIIDNDPGSFTKQTVVDGLNEPTAFDWTPDNSRMFVAQKDGVVRLIENGTLLSKPFIDISAQVNDIRDRGLLGIAVHPDFGKATNPKNYVYLLFTYDPAETDPSNSKNNPNATLDNRDQSGNRAARLIRVEADPSTNYTTAKAGSEVVLLGKNDLWQYISHPDKDSTDVTQNYAPSGILNKTTGKLFTSMQDYLNNLNNATNVEDFIATDSQSHSIGTIRFGTDGSLFVGVGDGTSYNQVDPRAIRVQDVNNLSGKILRIDPITGEGLSNNPFYNSSNPNSNASKVWNYGLRNPFRFTIDKDTNTPYIGDVGWQTWEEVNIGVKGANFGWPGYEGGLDANGNTVSLKQGSYASYTAIASKLQALYDSGTAIAPTYTYKHYRDSTGNSSDAIVVGDFYTGNTFPSIYQGTLFIADASKGTIDNLTLDSEGKVVSVRRFATNAGAPVQLTTGEDGNLYYADLYGGKIMRFTPA</sequence>